<evidence type="ECO:0000259" key="1">
    <source>
        <dbReference type="Pfam" id="PF00723"/>
    </source>
</evidence>
<evidence type="ECO:0000313" key="4">
    <source>
        <dbReference type="Proteomes" id="UP000295210"/>
    </source>
</evidence>
<comment type="caution">
    <text evidence="3">The sequence shown here is derived from an EMBL/GenBank/DDBJ whole genome shotgun (WGS) entry which is preliminary data.</text>
</comment>
<dbReference type="CDD" id="cd07430">
    <property type="entry name" value="GH15_N"/>
    <property type="match status" value="1"/>
</dbReference>
<dbReference type="PANTHER" id="PTHR31616">
    <property type="entry name" value="TREHALASE"/>
    <property type="match status" value="1"/>
</dbReference>
<feature type="domain" description="GH15-like" evidence="1">
    <location>
        <begin position="382"/>
        <end position="685"/>
    </location>
</feature>
<dbReference type="InterPro" id="IPR015220">
    <property type="entry name" value="Glucodextranase_N"/>
</dbReference>
<dbReference type="Pfam" id="PF09137">
    <property type="entry name" value="Glucodextran_N"/>
    <property type="match status" value="1"/>
</dbReference>
<dbReference type="GO" id="GO:0016757">
    <property type="term" value="F:glycosyltransferase activity"/>
    <property type="evidence" value="ECO:0007669"/>
    <property type="project" value="UniProtKB-ARBA"/>
</dbReference>
<accession>A0A4R1L7R4</accession>
<dbReference type="InterPro" id="IPR011013">
    <property type="entry name" value="Gal_mutarotase_sf_dom"/>
</dbReference>
<gene>
    <name evidence="3" type="ORF">C7378_1888</name>
</gene>
<keyword evidence="4" id="KW-1185">Reference proteome</keyword>
<feature type="domain" description="GH15-like" evidence="1">
    <location>
        <begin position="298"/>
        <end position="359"/>
    </location>
</feature>
<dbReference type="InterPro" id="IPR011613">
    <property type="entry name" value="GH15-like"/>
</dbReference>
<dbReference type="Proteomes" id="UP000295210">
    <property type="component" value="Unassembled WGS sequence"/>
</dbReference>
<name>A0A4R1L7R4_9BACT</name>
<reference evidence="3 4" key="1">
    <citation type="submission" date="2019-03" db="EMBL/GenBank/DDBJ databases">
        <title>Genomic Encyclopedia of Type Strains, Phase IV (KMG-IV): sequencing the most valuable type-strain genomes for metagenomic binning, comparative biology and taxonomic classification.</title>
        <authorList>
            <person name="Goeker M."/>
        </authorList>
    </citation>
    <scope>NUCLEOTIDE SEQUENCE [LARGE SCALE GENOMIC DNA]</scope>
    <source>
        <strain evidence="3 4">DSM 103428</strain>
    </source>
</reference>
<dbReference type="GO" id="GO:0005975">
    <property type="term" value="P:carbohydrate metabolic process"/>
    <property type="evidence" value="ECO:0007669"/>
    <property type="project" value="InterPro"/>
</dbReference>
<dbReference type="Pfam" id="PF00723">
    <property type="entry name" value="Glyco_hydro_15"/>
    <property type="match status" value="2"/>
</dbReference>
<dbReference type="GO" id="GO:0004553">
    <property type="term" value="F:hydrolase activity, hydrolyzing O-glycosyl compounds"/>
    <property type="evidence" value="ECO:0007669"/>
    <property type="project" value="UniProtKB-ARBA"/>
</dbReference>
<dbReference type="SUPFAM" id="SSF48208">
    <property type="entry name" value="Six-hairpin glycosidases"/>
    <property type="match status" value="1"/>
</dbReference>
<dbReference type="Gene3D" id="2.70.98.10">
    <property type="match status" value="1"/>
</dbReference>
<dbReference type="InterPro" id="IPR014718">
    <property type="entry name" value="GH-type_carb-bd"/>
</dbReference>
<dbReference type="InterPro" id="IPR012341">
    <property type="entry name" value="6hp_glycosidase-like_sf"/>
</dbReference>
<evidence type="ECO:0000313" key="3">
    <source>
        <dbReference type="EMBL" id="TCK74266.1"/>
    </source>
</evidence>
<protein>
    <submittedName>
        <fullName evidence="3">Glucoamylase</fullName>
    </submittedName>
</protein>
<proteinExistence type="predicted"/>
<dbReference type="RefSeq" id="WP_131995078.1">
    <property type="nucleotide sequence ID" value="NZ_SMGK01000002.1"/>
</dbReference>
<feature type="domain" description="Glucodextranase N-terminal" evidence="2">
    <location>
        <begin position="17"/>
        <end position="278"/>
    </location>
</feature>
<dbReference type="GO" id="GO:0030246">
    <property type="term" value="F:carbohydrate binding"/>
    <property type="evidence" value="ECO:0007669"/>
    <property type="project" value="InterPro"/>
</dbReference>
<dbReference type="SUPFAM" id="SSF74650">
    <property type="entry name" value="Galactose mutarotase-like"/>
    <property type="match status" value="1"/>
</dbReference>
<dbReference type="Gene3D" id="1.50.10.10">
    <property type="match status" value="1"/>
</dbReference>
<dbReference type="PANTHER" id="PTHR31616:SF0">
    <property type="entry name" value="GLUCAN 1,4-ALPHA-GLUCOSIDASE"/>
    <property type="match status" value="1"/>
</dbReference>
<organism evidence="3 4">
    <name type="scientific">Acidipila rosea</name>
    <dbReference type="NCBI Taxonomy" id="768535"/>
    <lineage>
        <taxon>Bacteria</taxon>
        <taxon>Pseudomonadati</taxon>
        <taxon>Acidobacteriota</taxon>
        <taxon>Terriglobia</taxon>
        <taxon>Terriglobales</taxon>
        <taxon>Acidobacteriaceae</taxon>
        <taxon>Acidipila</taxon>
    </lineage>
</organism>
<dbReference type="InterPro" id="IPR008928">
    <property type="entry name" value="6-hairpin_glycosidase_sf"/>
</dbReference>
<evidence type="ECO:0000259" key="2">
    <source>
        <dbReference type="Pfam" id="PF09137"/>
    </source>
</evidence>
<dbReference type="EMBL" id="SMGK01000002">
    <property type="protein sequence ID" value="TCK74266.1"/>
    <property type="molecule type" value="Genomic_DNA"/>
</dbReference>
<dbReference type="AlphaFoldDB" id="A0A4R1L7R4"/>
<dbReference type="OrthoDB" id="3902805at2"/>
<sequence>MTEVAPQYRWIEGHGAAFGAPGLEPRWTSSAKDAVGTAYAASSRVWFTLSHGTLNEIYYPTIDRPQIRDMEFLITDGETFFHEEKRALEHTFEYIESDALAVRITSRDPEGRYQLVKEIISDPHYPVVLKHARLEGDPELLKRLRIYALLAPHLDGGGSGNCGRAVEVAGKKVLVAQKGQTSLAMAASCGFTRVSCGYVGMSDGWRDLQDNYQMDWEFGSAPDGNIALMGEIGPITNGEFTIAIGFGEGLHAALSTTMGSLSVHFSSHLKRYIEQWGRAASPAALGVMSNDNGRLMQVSHNIVLAHEDKTYAGAFIASASIPWGYAKGDDDLGGYHLVWTRDMVQSATALLACGRVETARRALVYLACTQKPDGGFAQNFWINGTPYWTGIQLDEVAFPIMLAWRLWKLGGLGDFDVYPFVERAAGFLVRYAPVTQQERWEENSGYSPSTLAAVIAGLICASELAHAHDSSELGHFLEEQADWIESHLEDWTVTNEGVLHPDVKRHYMRIKPPECGEPYAHEDCGKQLLRLNNRGPGERYEYEAREVIDAGFLELVRYGVRRADDPLIVDSLKVVDKLLKIETPKGPCWRRYNHDGYGQRKDGGPFQGWGQGRAWPLLVGERAHYELAAGRDVRPFIAAMERFASAGGMLPEQIWDEPDKDGLEFGGPAGSAMPLVWAHSEYLKLLRSAADNRVFDSIEPVEARYARVGRRESPLEIFKMRRPVRRITAGKTLRIAVHSPFRVVWTADDWKTQQTMESKQLSHAGSYADIPTAKEQTGQLSFTLFWTGENRWEGRNFEVLIEN</sequence>